<gene>
    <name evidence="1" type="ORF">CTEN210_16561</name>
</gene>
<comment type="caution">
    <text evidence="1">The sequence shown here is derived from an EMBL/GenBank/DDBJ whole genome shotgun (WGS) entry which is preliminary data.</text>
</comment>
<reference evidence="1 2" key="1">
    <citation type="journal article" date="2021" name="Sci. Rep.">
        <title>The genome of the diatom Chaetoceros tenuissimus carries an ancient integrated fragment of an extant virus.</title>
        <authorList>
            <person name="Hongo Y."/>
            <person name="Kimura K."/>
            <person name="Takaki Y."/>
            <person name="Yoshida Y."/>
            <person name="Baba S."/>
            <person name="Kobayashi G."/>
            <person name="Nagasaki K."/>
            <person name="Hano T."/>
            <person name="Tomaru Y."/>
        </authorList>
    </citation>
    <scope>NUCLEOTIDE SEQUENCE [LARGE SCALE GENOMIC DNA]</scope>
    <source>
        <strain evidence="1 2">NIES-3715</strain>
    </source>
</reference>
<accession>A0AAD3DBU1</accession>
<name>A0AAD3DBU1_9STRA</name>
<organism evidence="1 2">
    <name type="scientific">Chaetoceros tenuissimus</name>
    <dbReference type="NCBI Taxonomy" id="426638"/>
    <lineage>
        <taxon>Eukaryota</taxon>
        <taxon>Sar</taxon>
        <taxon>Stramenopiles</taxon>
        <taxon>Ochrophyta</taxon>
        <taxon>Bacillariophyta</taxon>
        <taxon>Coscinodiscophyceae</taxon>
        <taxon>Chaetocerotophycidae</taxon>
        <taxon>Chaetocerotales</taxon>
        <taxon>Chaetocerotaceae</taxon>
        <taxon>Chaetoceros</taxon>
    </lineage>
</organism>
<evidence type="ECO:0000313" key="2">
    <source>
        <dbReference type="Proteomes" id="UP001054902"/>
    </source>
</evidence>
<dbReference type="Proteomes" id="UP001054902">
    <property type="component" value="Unassembled WGS sequence"/>
</dbReference>
<sequence>MSASSGDSSFIIEDEGDEALFRQVNIVKELEASSFQGAGSPRPELNVEDIVPLLMTALKKNDFPEENSGLKSMWAFAGDTTRFVFQNNMTEFIESCHETADQWPTSFYGVAMNGQSWNIETEITRVGGENGWIATQVIKTISSDGRMRRWQWELRKNRRPPCLNCWFVETIASSDRKGDFEAKGRGTGWSD</sequence>
<keyword evidence="2" id="KW-1185">Reference proteome</keyword>
<protein>
    <submittedName>
        <fullName evidence="1">Uncharacterized protein</fullName>
    </submittedName>
</protein>
<evidence type="ECO:0000313" key="1">
    <source>
        <dbReference type="EMBL" id="GFH60085.1"/>
    </source>
</evidence>
<proteinExistence type="predicted"/>
<dbReference type="EMBL" id="BLLK01000069">
    <property type="protein sequence ID" value="GFH60085.1"/>
    <property type="molecule type" value="Genomic_DNA"/>
</dbReference>
<dbReference type="AlphaFoldDB" id="A0AAD3DBU1"/>
<dbReference type="PANTHER" id="PTHR35716">
    <property type="entry name" value="OS05G0574700 PROTEIN-RELATED"/>
    <property type="match status" value="1"/>
</dbReference>